<gene>
    <name evidence="4" type="ORF">PODLI_1B021214</name>
</gene>
<evidence type="ECO:0000256" key="2">
    <source>
        <dbReference type="SAM" id="MobiDB-lite"/>
    </source>
</evidence>
<evidence type="ECO:0000313" key="5">
    <source>
        <dbReference type="Proteomes" id="UP001178461"/>
    </source>
</evidence>
<dbReference type="Proteomes" id="UP001178461">
    <property type="component" value="Chromosome 16"/>
</dbReference>
<dbReference type="InterPro" id="IPR000467">
    <property type="entry name" value="G_patch_dom"/>
</dbReference>
<dbReference type="SMART" id="SM00443">
    <property type="entry name" value="G_patch"/>
    <property type="match status" value="1"/>
</dbReference>
<keyword evidence="5" id="KW-1185">Reference proteome</keyword>
<feature type="compositionally biased region" description="Basic residues" evidence="2">
    <location>
        <begin position="20"/>
        <end position="31"/>
    </location>
</feature>
<dbReference type="PANTHER" id="PTHR23149">
    <property type="entry name" value="G PATCH DOMAIN CONTAINING PROTEIN"/>
    <property type="match status" value="1"/>
</dbReference>
<dbReference type="InterPro" id="IPR050656">
    <property type="entry name" value="PINX1"/>
</dbReference>
<evidence type="ECO:0000256" key="1">
    <source>
        <dbReference type="ARBA" id="ARBA00040365"/>
    </source>
</evidence>
<dbReference type="PANTHER" id="PTHR23149:SF9">
    <property type="entry name" value="G PATCH DOMAIN-CONTAINING PROTEIN 4"/>
    <property type="match status" value="1"/>
</dbReference>
<feature type="region of interest" description="Disordered" evidence="2">
    <location>
        <begin position="1"/>
        <end position="32"/>
    </location>
</feature>
<feature type="compositionally biased region" description="Basic and acidic residues" evidence="2">
    <location>
        <begin position="228"/>
        <end position="239"/>
    </location>
</feature>
<organism evidence="4 5">
    <name type="scientific">Podarcis lilfordi</name>
    <name type="common">Lilford's wall lizard</name>
    <dbReference type="NCBI Taxonomy" id="74358"/>
    <lineage>
        <taxon>Eukaryota</taxon>
        <taxon>Metazoa</taxon>
        <taxon>Chordata</taxon>
        <taxon>Craniata</taxon>
        <taxon>Vertebrata</taxon>
        <taxon>Euteleostomi</taxon>
        <taxon>Lepidosauria</taxon>
        <taxon>Squamata</taxon>
        <taxon>Bifurcata</taxon>
        <taxon>Unidentata</taxon>
        <taxon>Episquamata</taxon>
        <taxon>Laterata</taxon>
        <taxon>Lacertibaenia</taxon>
        <taxon>Lacertidae</taxon>
        <taxon>Podarcis</taxon>
    </lineage>
</organism>
<dbReference type="GO" id="GO:0003676">
    <property type="term" value="F:nucleic acid binding"/>
    <property type="evidence" value="ECO:0007669"/>
    <property type="project" value="InterPro"/>
</dbReference>
<proteinExistence type="predicted"/>
<feature type="compositionally biased region" description="Basic and acidic residues" evidence="2">
    <location>
        <begin position="1"/>
        <end position="19"/>
    </location>
</feature>
<protein>
    <recommendedName>
        <fullName evidence="1">G patch domain-containing protein 4</fullName>
    </recommendedName>
</protein>
<feature type="compositionally biased region" description="Basic residues" evidence="2">
    <location>
        <begin position="258"/>
        <end position="268"/>
    </location>
</feature>
<evidence type="ECO:0000259" key="3">
    <source>
        <dbReference type="PROSITE" id="PS50174"/>
    </source>
</evidence>
<feature type="region of interest" description="Disordered" evidence="2">
    <location>
        <begin position="202"/>
        <end position="301"/>
    </location>
</feature>
<dbReference type="EMBL" id="OX395143">
    <property type="protein sequence ID" value="CAI5797810.1"/>
    <property type="molecule type" value="Genomic_DNA"/>
</dbReference>
<feature type="domain" description="G-patch" evidence="3">
    <location>
        <begin position="12"/>
        <end position="58"/>
    </location>
</feature>
<reference evidence="4" key="1">
    <citation type="submission" date="2022-12" db="EMBL/GenBank/DDBJ databases">
        <authorList>
            <person name="Alioto T."/>
            <person name="Alioto T."/>
            <person name="Gomez Garrido J."/>
        </authorList>
    </citation>
    <scope>NUCLEOTIDE SEQUENCE</scope>
</reference>
<name>A0AA35LK65_9SAUR</name>
<feature type="compositionally biased region" description="Acidic residues" evidence="2">
    <location>
        <begin position="242"/>
        <end position="254"/>
    </location>
</feature>
<evidence type="ECO:0000313" key="4">
    <source>
        <dbReference type="EMBL" id="CAI5797810.1"/>
    </source>
</evidence>
<dbReference type="Pfam" id="PF01585">
    <property type="entry name" value="G-patch"/>
    <property type="match status" value="1"/>
</dbReference>
<accession>A0AA35LK65</accession>
<dbReference type="GO" id="GO:0005730">
    <property type="term" value="C:nucleolus"/>
    <property type="evidence" value="ECO:0007669"/>
    <property type="project" value="TreeGrafter"/>
</dbReference>
<dbReference type="PROSITE" id="PS50174">
    <property type="entry name" value="G_PATCH"/>
    <property type="match status" value="1"/>
</dbReference>
<dbReference type="AlphaFoldDB" id="A0AA35LK65"/>
<feature type="compositionally biased region" description="Basic and acidic residues" evidence="2">
    <location>
        <begin position="269"/>
        <end position="293"/>
    </location>
</feature>
<sequence>MNDTAQENKSKGLKFAEKQLKKHGWKKGKGLGKRENGISEAIKVKVKCDSAGVGHNPAEQFTFHWWDHLFNSSAANIAVETGQDGVKVKKVSEQDGVITNKKPRKAHGEKNLVYGRFVKAATLTSGGEEPVYVVSSSDSDKEDEDEQLDLSTARRLTDEELVQACGGRTAHKGARHGLTMTAKLARLEEQEKAFLARYVQQKGGKQEATEAALNGSSPQQKKAKKRKEREGEAAVHESLEVTVDEEDAREEQEEEKPNKKKKKKKRKHREDGESKKGPLVEIAEKWTEMVSHREKPKRKSK</sequence>